<dbReference type="SUPFAM" id="SSF56747">
    <property type="entry name" value="Prim-pol domain"/>
    <property type="match status" value="1"/>
</dbReference>
<dbReference type="OrthoDB" id="3218228at2"/>
<dbReference type="Proteomes" id="UP000324106">
    <property type="component" value="Chromosome"/>
</dbReference>
<feature type="compositionally biased region" description="Basic and acidic residues" evidence="1">
    <location>
        <begin position="43"/>
        <end position="54"/>
    </location>
</feature>
<proteinExistence type="predicted"/>
<dbReference type="EMBL" id="CP029194">
    <property type="protein sequence ID" value="QES20976.1"/>
    <property type="molecule type" value="Genomic_DNA"/>
</dbReference>
<name>A0A5P2ASH6_STRVZ</name>
<feature type="compositionally biased region" description="Basic and acidic residues" evidence="1">
    <location>
        <begin position="63"/>
        <end position="72"/>
    </location>
</feature>
<protein>
    <submittedName>
        <fullName evidence="3">DNA primase</fullName>
    </submittedName>
</protein>
<dbReference type="RefSeq" id="WP_150268084.1">
    <property type="nucleotide sequence ID" value="NZ_CP029194.1"/>
</dbReference>
<dbReference type="CDD" id="cd04859">
    <property type="entry name" value="Prim_Pol"/>
    <property type="match status" value="1"/>
</dbReference>
<dbReference type="AlphaFoldDB" id="A0A5P2ASH6"/>
<evidence type="ECO:0000313" key="3">
    <source>
        <dbReference type="EMBL" id="QES20976.1"/>
    </source>
</evidence>
<evidence type="ECO:0000259" key="2">
    <source>
        <dbReference type="SMART" id="SM00943"/>
    </source>
</evidence>
<dbReference type="Pfam" id="PF09250">
    <property type="entry name" value="Prim-Pol"/>
    <property type="match status" value="1"/>
</dbReference>
<accession>A0A5P2ASH6</accession>
<evidence type="ECO:0000313" key="4">
    <source>
        <dbReference type="Proteomes" id="UP000324106"/>
    </source>
</evidence>
<dbReference type="InterPro" id="IPR015330">
    <property type="entry name" value="DNA_primase/pol_bifunc_N"/>
</dbReference>
<organism evidence="3 4">
    <name type="scientific">Streptomyces venezuelae</name>
    <dbReference type="NCBI Taxonomy" id="54571"/>
    <lineage>
        <taxon>Bacteria</taxon>
        <taxon>Bacillati</taxon>
        <taxon>Actinomycetota</taxon>
        <taxon>Actinomycetes</taxon>
        <taxon>Kitasatosporales</taxon>
        <taxon>Streptomycetaceae</taxon>
        <taxon>Streptomyces</taxon>
    </lineage>
</organism>
<feature type="domain" description="DNA primase/polymerase bifunctional N-terminal" evidence="2">
    <location>
        <begin position="28"/>
        <end position="206"/>
    </location>
</feature>
<feature type="region of interest" description="Disordered" evidence="1">
    <location>
        <begin position="43"/>
        <end position="72"/>
    </location>
</feature>
<dbReference type="SMART" id="SM00943">
    <property type="entry name" value="Prim-Pol"/>
    <property type="match status" value="1"/>
</dbReference>
<sequence length="316" mass="33550">MTESPPSPREGRDLPSIDMPGLELLAHAVSAVENGWHVFPLRPGDKRPAGHAESRCPGTGRCADGHKTPEQRATTDPDLLAAAWTHAPYNIGIATGPSGLLVVDLDTLKEKDEKGTPDGVAIFEALCERAGQAVPLTHRVRTARGGQHLYFTPPDGVRLGNTAGRLGKHIDTRGWGGYVVAPGSHTPDGSYVVLDSRPPVPLPGWLLDALTTRPKPVLTAPAITVVGGHRVAEVALERETAAVRATHEGGRNAQLLNSVRAVGRFVAWGDLPRDVAEEAFQVAGETAGLPPAECRSTIRSALDWSIRTARPRQTAA</sequence>
<evidence type="ECO:0000256" key="1">
    <source>
        <dbReference type="SAM" id="MobiDB-lite"/>
    </source>
</evidence>
<gene>
    <name evidence="3" type="ORF">DEJ46_19215</name>
</gene>
<reference evidence="3 4" key="1">
    <citation type="submission" date="2018-05" db="EMBL/GenBank/DDBJ databases">
        <title>Streptomyces venezuelae.</title>
        <authorList>
            <person name="Kim W."/>
            <person name="Lee N."/>
            <person name="Cho B.-K."/>
        </authorList>
    </citation>
    <scope>NUCLEOTIDE SEQUENCE [LARGE SCALE GENOMIC DNA]</scope>
    <source>
        <strain evidence="3 4">ATCC 15068</strain>
    </source>
</reference>